<organism evidence="1 2">
    <name type="scientific">Oryzias melastigma</name>
    <name type="common">Marine medaka</name>
    <dbReference type="NCBI Taxonomy" id="30732"/>
    <lineage>
        <taxon>Eukaryota</taxon>
        <taxon>Metazoa</taxon>
        <taxon>Chordata</taxon>
        <taxon>Craniata</taxon>
        <taxon>Vertebrata</taxon>
        <taxon>Euteleostomi</taxon>
        <taxon>Actinopterygii</taxon>
        <taxon>Neopterygii</taxon>
        <taxon>Teleostei</taxon>
        <taxon>Neoteleostei</taxon>
        <taxon>Acanthomorphata</taxon>
        <taxon>Ovalentaria</taxon>
        <taxon>Atherinomorphae</taxon>
        <taxon>Beloniformes</taxon>
        <taxon>Adrianichthyidae</taxon>
        <taxon>Oryziinae</taxon>
        <taxon>Oryzias</taxon>
    </lineage>
</organism>
<sequence length="191" mass="21728">MPFLTQPCILSGLGTGTGRPRLGIWKVCAFTRLQRRTWNKSAATEEFQTALKRFFDKETLLFFSLSETGSLVLIFYLQAQSGVKSNQIYIQKKTNVPINNENYRDILLYGVLFSQPLLQLSNTVEKITVPLLTNKQNHHDWPSLVSEDLIRNVESVHSKTSILQGRVLGKIVLPIPTSADWIAHSYSQFEM</sequence>
<dbReference type="AlphaFoldDB" id="A0A3B3DUZ5"/>
<name>A0A3B3DUZ5_ORYME</name>
<protein>
    <submittedName>
        <fullName evidence="1">Uncharacterized protein</fullName>
    </submittedName>
</protein>
<dbReference type="Ensembl" id="ENSOMET00000027572.1">
    <property type="protein sequence ID" value="ENSOMEP00000033962.1"/>
    <property type="gene ID" value="ENSOMEG00000020267.1"/>
</dbReference>
<reference evidence="1" key="2">
    <citation type="submission" date="2025-09" db="UniProtKB">
        <authorList>
            <consortium name="Ensembl"/>
        </authorList>
    </citation>
    <scope>IDENTIFICATION</scope>
</reference>
<reference evidence="1" key="1">
    <citation type="submission" date="2025-08" db="UniProtKB">
        <authorList>
            <consortium name="Ensembl"/>
        </authorList>
    </citation>
    <scope>IDENTIFICATION</scope>
</reference>
<evidence type="ECO:0000313" key="1">
    <source>
        <dbReference type="Ensembl" id="ENSOMEP00000033962.1"/>
    </source>
</evidence>
<dbReference type="GeneTree" id="ENSGT00940000159717"/>
<dbReference type="PaxDb" id="30732-ENSOMEP00000033962"/>
<dbReference type="STRING" id="30732.ENSOMEP00000033962"/>
<evidence type="ECO:0000313" key="2">
    <source>
        <dbReference type="Proteomes" id="UP000261560"/>
    </source>
</evidence>
<keyword evidence="2" id="KW-1185">Reference proteome</keyword>
<proteinExistence type="predicted"/>
<accession>A0A3B3DUZ5</accession>
<dbReference type="Proteomes" id="UP000261560">
    <property type="component" value="Unplaced"/>
</dbReference>